<dbReference type="RefSeq" id="WP_208660813.1">
    <property type="nucleotide sequence ID" value="NZ_CP076856.1"/>
</dbReference>
<evidence type="ECO:0000313" key="4">
    <source>
        <dbReference type="EMBL" id="QDZ92997.1"/>
    </source>
</evidence>
<reference evidence="4" key="1">
    <citation type="journal article" date="2019" name="Ecotoxicol. Environ. Saf.">
        <title>Microbial characterization of heavy metal resistant bacterial strains isolated from an electroplating wastewater treatment plant.</title>
        <authorList>
            <person name="Cai X."/>
            <person name="Zheng X."/>
            <person name="Zhang D."/>
            <person name="Iqbal W."/>
            <person name="Liu C."/>
            <person name="Yang B."/>
            <person name="Zhao X."/>
            <person name="Lu X."/>
            <person name="Mao Y."/>
        </authorList>
    </citation>
    <scope>NUCLEOTIDE SEQUENCE [LARGE SCALE GENOMIC DNA]</scope>
    <source>
        <strain evidence="4">Ni1-3</strain>
    </source>
</reference>
<evidence type="ECO:0000256" key="1">
    <source>
        <dbReference type="SAM" id="MobiDB-lite"/>
    </source>
</evidence>
<name>A0A5B8R3Q1_9GAMM</name>
<protein>
    <submittedName>
        <fullName evidence="4">Alkyl hydroperoxide reductase</fullName>
    </submittedName>
</protein>
<evidence type="ECO:0000259" key="3">
    <source>
        <dbReference type="PROSITE" id="PS51352"/>
    </source>
</evidence>
<dbReference type="CDD" id="cd02966">
    <property type="entry name" value="TlpA_like_family"/>
    <property type="match status" value="1"/>
</dbReference>
<dbReference type="InterPro" id="IPR013766">
    <property type="entry name" value="Thioredoxin_domain"/>
</dbReference>
<dbReference type="InterPro" id="IPR036249">
    <property type="entry name" value="Thioredoxin-like_sf"/>
</dbReference>
<feature type="region of interest" description="Disordered" evidence="1">
    <location>
        <begin position="49"/>
        <end position="73"/>
    </location>
</feature>
<evidence type="ECO:0000256" key="2">
    <source>
        <dbReference type="SAM" id="SignalP"/>
    </source>
</evidence>
<dbReference type="PROSITE" id="PS51352">
    <property type="entry name" value="THIOREDOXIN_2"/>
    <property type="match status" value="1"/>
</dbReference>
<organism evidence="4">
    <name type="scientific">Shewanella decolorationis</name>
    <dbReference type="NCBI Taxonomy" id="256839"/>
    <lineage>
        <taxon>Bacteria</taxon>
        <taxon>Pseudomonadati</taxon>
        <taxon>Pseudomonadota</taxon>
        <taxon>Gammaproteobacteria</taxon>
        <taxon>Alteromonadales</taxon>
        <taxon>Shewanellaceae</taxon>
        <taxon>Shewanella</taxon>
    </lineage>
</organism>
<gene>
    <name evidence="4" type="ORF">D0436_22505</name>
</gene>
<feature type="domain" description="Thioredoxin" evidence="3">
    <location>
        <begin position="135"/>
        <end position="273"/>
    </location>
</feature>
<dbReference type="AlphaFoldDB" id="A0A5B8R3Q1"/>
<proteinExistence type="predicted"/>
<dbReference type="InterPro" id="IPR039555">
    <property type="entry name" value="TraF/TrbB"/>
</dbReference>
<dbReference type="EMBL" id="CP031775">
    <property type="protein sequence ID" value="QDZ92997.1"/>
    <property type="molecule type" value="Genomic_DNA"/>
</dbReference>
<feature type="chain" id="PRO_5023134164" evidence="2">
    <location>
        <begin position="21"/>
        <end position="331"/>
    </location>
</feature>
<dbReference type="Pfam" id="PF13728">
    <property type="entry name" value="TraF"/>
    <property type="match status" value="1"/>
</dbReference>
<keyword evidence="2" id="KW-0732">Signal</keyword>
<accession>A0A5B8R3Q1</accession>
<feature type="signal peptide" evidence="2">
    <location>
        <begin position="1"/>
        <end position="20"/>
    </location>
</feature>
<sequence length="331" mass="37532">MKVNKLMALIFAALALPVVAEDPANSNDGGNFYKQREKGWYWHEYIPEPEEKEEEEPIAPTPSSAPTETETSKNSVEAMSVKWFQENLPKAKELALNTGKPEDVKRYLYIQRAAIDRANQFAATYISEQMFDPYLDEGLRRPENDVTLQTFKGAQSENQWKLIEAIGKKATLIYFYGSQCPYCAKQTPYLIRLAKEYGWSIMPVSLDGGTVPNDDFLALGDYRVATSDMAQRFDVLATPTLYLTNNTGDYFLLSSGLIGMDSLSERIIELASREKIISQAELNNVKQVRALYMTDAEAKVDTQKVYEDPDYLINKMRNFMLGKPDSEGEQE</sequence>
<dbReference type="SUPFAM" id="SSF52833">
    <property type="entry name" value="Thioredoxin-like"/>
    <property type="match status" value="1"/>
</dbReference>
<dbReference type="Gene3D" id="3.40.30.10">
    <property type="entry name" value="Glutaredoxin"/>
    <property type="match status" value="1"/>
</dbReference>